<dbReference type="SMART" id="SM00054">
    <property type="entry name" value="EFh"/>
    <property type="match status" value="4"/>
</dbReference>
<protein>
    <submittedName>
        <fullName evidence="13">Calcium-dependent protein kinase</fullName>
        <ecNumber evidence="13">2.7.11.1</ecNumber>
    </submittedName>
</protein>
<dbReference type="InterPro" id="IPR008271">
    <property type="entry name" value="Ser/Thr_kinase_AS"/>
</dbReference>
<evidence type="ECO:0000313" key="14">
    <source>
        <dbReference type="Proteomes" id="UP001224775"/>
    </source>
</evidence>
<feature type="domain" description="EF-hand" evidence="12">
    <location>
        <begin position="437"/>
        <end position="471"/>
    </location>
</feature>
<feature type="compositionally biased region" description="Low complexity" evidence="10">
    <location>
        <begin position="1"/>
        <end position="30"/>
    </location>
</feature>
<comment type="caution">
    <text evidence="13">The sequence shown here is derived from an EMBL/GenBank/DDBJ whole genome shotgun (WGS) entry which is preliminary data.</text>
</comment>
<dbReference type="PROSITE" id="PS00108">
    <property type="entry name" value="PROTEIN_KINASE_ST"/>
    <property type="match status" value="1"/>
</dbReference>
<evidence type="ECO:0000259" key="12">
    <source>
        <dbReference type="PROSITE" id="PS50222"/>
    </source>
</evidence>
<dbReference type="Pfam" id="PF00069">
    <property type="entry name" value="Pkinase"/>
    <property type="match status" value="1"/>
</dbReference>
<dbReference type="GO" id="GO:0005524">
    <property type="term" value="F:ATP binding"/>
    <property type="evidence" value="ECO:0007669"/>
    <property type="project" value="UniProtKB-KW"/>
</dbReference>
<evidence type="ECO:0000256" key="3">
    <source>
        <dbReference type="ARBA" id="ARBA00022679"/>
    </source>
</evidence>
<dbReference type="InterPro" id="IPR000719">
    <property type="entry name" value="Prot_kinase_dom"/>
</dbReference>
<feature type="domain" description="EF-hand" evidence="12">
    <location>
        <begin position="508"/>
        <end position="540"/>
    </location>
</feature>
<evidence type="ECO:0000256" key="7">
    <source>
        <dbReference type="ARBA" id="ARBA00022837"/>
    </source>
</evidence>
<dbReference type="PANTHER" id="PTHR24349">
    <property type="entry name" value="SERINE/THREONINE-PROTEIN KINASE"/>
    <property type="match status" value="1"/>
</dbReference>
<dbReference type="InterPro" id="IPR011009">
    <property type="entry name" value="Kinase-like_dom_sf"/>
</dbReference>
<keyword evidence="6 13" id="KW-0418">Kinase</keyword>
<dbReference type="InterPro" id="IPR018247">
    <property type="entry name" value="EF_Hand_1_Ca_BS"/>
</dbReference>
<dbReference type="InterPro" id="IPR050205">
    <property type="entry name" value="CDPK_Ser/Thr_kinases"/>
</dbReference>
<evidence type="ECO:0000256" key="1">
    <source>
        <dbReference type="ARBA" id="ARBA00001946"/>
    </source>
</evidence>
<keyword evidence="7" id="KW-0106">Calcium</keyword>
<name>A0AAD8Y898_9STRA</name>
<dbReference type="PROSITE" id="PS00018">
    <property type="entry name" value="EF_HAND_1"/>
    <property type="match status" value="1"/>
</dbReference>
<dbReference type="InterPro" id="IPR002048">
    <property type="entry name" value="EF_hand_dom"/>
</dbReference>
<dbReference type="GO" id="GO:0004674">
    <property type="term" value="F:protein serine/threonine kinase activity"/>
    <property type="evidence" value="ECO:0007669"/>
    <property type="project" value="UniProtKB-KW"/>
</dbReference>
<dbReference type="SUPFAM" id="SSF56112">
    <property type="entry name" value="Protein kinase-like (PK-like)"/>
    <property type="match status" value="1"/>
</dbReference>
<dbReference type="AlphaFoldDB" id="A0AAD8Y898"/>
<keyword evidence="8" id="KW-0067">ATP-binding</keyword>
<keyword evidence="5" id="KW-0547">Nucleotide-binding</keyword>
<dbReference type="Pfam" id="PF13499">
    <property type="entry name" value="EF-hand_7"/>
    <property type="match status" value="2"/>
</dbReference>
<evidence type="ECO:0000256" key="6">
    <source>
        <dbReference type="ARBA" id="ARBA00022777"/>
    </source>
</evidence>
<gene>
    <name evidence="13" type="ORF">QTG54_008691</name>
</gene>
<feature type="region of interest" description="Disordered" evidence="10">
    <location>
        <begin position="1"/>
        <end position="34"/>
    </location>
</feature>
<dbReference type="SUPFAM" id="SSF47473">
    <property type="entry name" value="EF-hand"/>
    <property type="match status" value="1"/>
</dbReference>
<dbReference type="Proteomes" id="UP001224775">
    <property type="component" value="Unassembled WGS sequence"/>
</dbReference>
<reference evidence="13" key="1">
    <citation type="submission" date="2023-06" db="EMBL/GenBank/DDBJ databases">
        <title>Survivors Of The Sea: Transcriptome response of Skeletonema marinoi to long-term dormancy.</title>
        <authorList>
            <person name="Pinder M.I.M."/>
            <person name="Kourtchenko O."/>
            <person name="Robertson E.K."/>
            <person name="Larsson T."/>
            <person name="Maumus F."/>
            <person name="Osuna-Cruz C.M."/>
            <person name="Vancaester E."/>
            <person name="Stenow R."/>
            <person name="Vandepoele K."/>
            <person name="Ploug H."/>
            <person name="Bruchert V."/>
            <person name="Godhe A."/>
            <person name="Topel M."/>
        </authorList>
    </citation>
    <scope>NUCLEOTIDE SEQUENCE</scope>
    <source>
        <strain evidence="13">R05AC</strain>
    </source>
</reference>
<dbReference type="InterPro" id="IPR011992">
    <property type="entry name" value="EF-hand-dom_pair"/>
</dbReference>
<keyword evidence="4" id="KW-0677">Repeat</keyword>
<dbReference type="CDD" id="cd00051">
    <property type="entry name" value="EFh"/>
    <property type="match status" value="2"/>
</dbReference>
<dbReference type="Gene3D" id="1.10.510.10">
    <property type="entry name" value="Transferase(Phosphotransferase) domain 1"/>
    <property type="match status" value="1"/>
</dbReference>
<organism evidence="13 14">
    <name type="scientific">Skeletonema marinoi</name>
    <dbReference type="NCBI Taxonomy" id="267567"/>
    <lineage>
        <taxon>Eukaryota</taxon>
        <taxon>Sar</taxon>
        <taxon>Stramenopiles</taxon>
        <taxon>Ochrophyta</taxon>
        <taxon>Bacillariophyta</taxon>
        <taxon>Coscinodiscophyceae</taxon>
        <taxon>Thalassiosirophycidae</taxon>
        <taxon>Thalassiosirales</taxon>
        <taxon>Skeletonemataceae</taxon>
        <taxon>Skeletonema</taxon>
        <taxon>Skeletonema marinoi-dohrnii complex</taxon>
    </lineage>
</organism>
<dbReference type="FunFam" id="1.10.510.10:FF:000571">
    <property type="entry name" value="Maternal embryonic leucine zipper kinase"/>
    <property type="match status" value="1"/>
</dbReference>
<dbReference type="EC" id="2.7.11.1" evidence="13"/>
<dbReference type="FunFam" id="3.30.200.20:FF:001224">
    <property type="entry name" value="Predicted protein"/>
    <property type="match status" value="1"/>
</dbReference>
<dbReference type="Gene3D" id="1.10.238.10">
    <property type="entry name" value="EF-hand"/>
    <property type="match status" value="2"/>
</dbReference>
<comment type="cofactor">
    <cofactor evidence="1">
        <name>Mg(2+)</name>
        <dbReference type="ChEBI" id="CHEBI:18420"/>
    </cofactor>
</comment>
<evidence type="ECO:0000256" key="8">
    <source>
        <dbReference type="ARBA" id="ARBA00022840"/>
    </source>
</evidence>
<feature type="domain" description="Protein kinase" evidence="11">
    <location>
        <begin position="48"/>
        <end position="352"/>
    </location>
</feature>
<dbReference type="PROSITE" id="PS50222">
    <property type="entry name" value="EF_HAND_2"/>
    <property type="match status" value="4"/>
</dbReference>
<dbReference type="FunFam" id="1.10.238.10:FF:000003">
    <property type="entry name" value="Calmodulin A"/>
    <property type="match status" value="1"/>
</dbReference>
<feature type="domain" description="EF-hand" evidence="12">
    <location>
        <begin position="401"/>
        <end position="436"/>
    </location>
</feature>
<sequence length="562" mass="63203">MGNKTNKSSTNNNNPSSSGGGNSKSTSSSNRLTDHMIRERRADVFNYYQDVRRLGEGSIGTVRLVKRKKGTEGGSAYESTRDHANWGGGCGCLIDGLFGCSWLTRRSNNTINKHRQGSKSSNHSERYALKSIQLRLVQKEYLDELRNEISVLRSLDHPNIVKAYEVYETKHNIYVVMEYCSGGDLYARVPYAESQAANIITQLCSAIGNMHDNGITHRDIKMENIMFESSDPMAKIKLLDFGLSKKYLPGMYMSDWCGTVYTMSPQVLEGVYTNKADCWSIGVIAFLLLCNEKPFRGKRSEMLSKIKHCDFTFNNPGWCNVSKDAKRFVAALLTKDPKKRLSADEALQHSWLKKKDFASVSTKELNESLMVNVKDNILSFAQTSELKRIAAVIVAHKSSVKEILDMRRAFENIDTEKDGVITIDEFKTAMAECDEYSDEEVNAMFDHIDVNKNGTIMYTEFVAATLELHGRVEEKRLAEAFDHIDDDDSGYISKENLKKLLGESGTPERIERLIGSADSDGDGRISFEEFLVMFRKDNIAAVEDEIVTETETVADHVISEEG</sequence>
<dbReference type="CDD" id="cd05117">
    <property type="entry name" value="STKc_CAMK"/>
    <property type="match status" value="1"/>
</dbReference>
<accession>A0AAD8Y898</accession>
<evidence type="ECO:0000313" key="13">
    <source>
        <dbReference type="EMBL" id="KAK1740596.1"/>
    </source>
</evidence>
<keyword evidence="2" id="KW-0723">Serine/threonine-protein kinase</keyword>
<dbReference type="Gene3D" id="3.30.200.20">
    <property type="entry name" value="Phosphorylase Kinase, domain 1"/>
    <property type="match status" value="1"/>
</dbReference>
<evidence type="ECO:0000256" key="5">
    <source>
        <dbReference type="ARBA" id="ARBA00022741"/>
    </source>
</evidence>
<dbReference type="PROSITE" id="PS50011">
    <property type="entry name" value="PROTEIN_KINASE_DOM"/>
    <property type="match status" value="1"/>
</dbReference>
<evidence type="ECO:0000256" key="2">
    <source>
        <dbReference type="ARBA" id="ARBA00022527"/>
    </source>
</evidence>
<dbReference type="EMBL" id="JATAAI010000015">
    <property type="protein sequence ID" value="KAK1740596.1"/>
    <property type="molecule type" value="Genomic_DNA"/>
</dbReference>
<dbReference type="GO" id="GO:0005509">
    <property type="term" value="F:calcium ion binding"/>
    <property type="evidence" value="ECO:0007669"/>
    <property type="project" value="InterPro"/>
</dbReference>
<evidence type="ECO:0000256" key="9">
    <source>
        <dbReference type="ARBA" id="ARBA00024334"/>
    </source>
</evidence>
<evidence type="ECO:0000256" key="10">
    <source>
        <dbReference type="SAM" id="MobiDB-lite"/>
    </source>
</evidence>
<dbReference type="SMART" id="SM00220">
    <property type="entry name" value="S_TKc"/>
    <property type="match status" value="1"/>
</dbReference>
<keyword evidence="14" id="KW-1185">Reference proteome</keyword>
<proteinExistence type="inferred from homology"/>
<comment type="similarity">
    <text evidence="9">Belongs to the protein kinase superfamily. Ser/Thr protein kinase family. CDPK subfamily.</text>
</comment>
<feature type="domain" description="EF-hand" evidence="12">
    <location>
        <begin position="472"/>
        <end position="507"/>
    </location>
</feature>
<evidence type="ECO:0000256" key="4">
    <source>
        <dbReference type="ARBA" id="ARBA00022737"/>
    </source>
</evidence>
<keyword evidence="3 13" id="KW-0808">Transferase</keyword>
<evidence type="ECO:0000259" key="11">
    <source>
        <dbReference type="PROSITE" id="PS50011"/>
    </source>
</evidence>